<reference evidence="1" key="1">
    <citation type="submission" date="2024-05" db="EMBL/GenBank/DDBJ databases">
        <title>30 novel species of actinomycetes from the DSMZ collection.</title>
        <authorList>
            <person name="Nouioui I."/>
        </authorList>
    </citation>
    <scope>NUCLEOTIDE SEQUENCE</scope>
    <source>
        <strain evidence="1">DSM 40712</strain>
    </source>
</reference>
<protein>
    <recommendedName>
        <fullName evidence="3">C2H2-type domain-containing protein</fullName>
    </recommendedName>
</protein>
<name>A0ABU3AGJ2_9ACTN</name>
<dbReference type="Proteomes" id="UP001180724">
    <property type="component" value="Unassembled WGS sequence"/>
</dbReference>
<keyword evidence="2" id="KW-1185">Reference proteome</keyword>
<proteinExistence type="predicted"/>
<evidence type="ECO:0000313" key="1">
    <source>
        <dbReference type="EMBL" id="MDT0608915.1"/>
    </source>
</evidence>
<gene>
    <name evidence="1" type="ORF">RM812_01435</name>
</gene>
<organism evidence="1 2">
    <name type="scientific">Streptomyces lancefieldiae</name>
    <dbReference type="NCBI Taxonomy" id="3075520"/>
    <lineage>
        <taxon>Bacteria</taxon>
        <taxon>Bacillati</taxon>
        <taxon>Actinomycetota</taxon>
        <taxon>Actinomycetes</taxon>
        <taxon>Kitasatosporales</taxon>
        <taxon>Streptomycetaceae</taxon>
        <taxon>Streptomyces</taxon>
    </lineage>
</organism>
<dbReference type="EMBL" id="JAVRFH010000001">
    <property type="protein sequence ID" value="MDT0608915.1"/>
    <property type="molecule type" value="Genomic_DNA"/>
</dbReference>
<evidence type="ECO:0008006" key="3">
    <source>
        <dbReference type="Google" id="ProtNLM"/>
    </source>
</evidence>
<dbReference type="RefSeq" id="WP_311570504.1">
    <property type="nucleotide sequence ID" value="NZ_JAVRFH010000001.1"/>
</dbReference>
<comment type="caution">
    <text evidence="1">The sequence shown here is derived from an EMBL/GenBank/DDBJ whole genome shotgun (WGS) entry which is preliminary data.</text>
</comment>
<evidence type="ECO:0000313" key="2">
    <source>
        <dbReference type="Proteomes" id="UP001180724"/>
    </source>
</evidence>
<sequence length="100" mass="10777">MTEETPKRLLPTGACWCGCGNETGIGSFFSRGHDKTAEAALLAVRYEASVARLLDHHGFGPSNSVLEAAVAEGGWEVCPTCEYAGAPLSVRNHTRKYHEK</sequence>
<accession>A0ABU3AGJ2</accession>